<evidence type="ECO:0000256" key="7">
    <source>
        <dbReference type="RuleBase" id="RU363032"/>
    </source>
</evidence>
<feature type="domain" description="ABC transmembrane type-1" evidence="8">
    <location>
        <begin position="109"/>
        <end position="317"/>
    </location>
</feature>
<dbReference type="SUPFAM" id="SSF161098">
    <property type="entry name" value="MetI-like"/>
    <property type="match status" value="1"/>
</dbReference>
<protein>
    <submittedName>
        <fullName evidence="9">Carbohydrate ABC transporter permease</fullName>
    </submittedName>
</protein>
<proteinExistence type="inferred from homology"/>
<dbReference type="Gene3D" id="1.10.3720.10">
    <property type="entry name" value="MetI-like"/>
    <property type="match status" value="1"/>
</dbReference>
<evidence type="ECO:0000256" key="5">
    <source>
        <dbReference type="ARBA" id="ARBA00022989"/>
    </source>
</evidence>
<feature type="transmembrane region" description="Helical" evidence="7">
    <location>
        <begin position="240"/>
        <end position="259"/>
    </location>
</feature>
<keyword evidence="10" id="KW-1185">Reference proteome</keyword>
<name>A0ABD6C8A4_9EURY</name>
<feature type="transmembrane region" description="Helical" evidence="7">
    <location>
        <begin position="108"/>
        <end position="134"/>
    </location>
</feature>
<sequence length="329" mass="36072">MATETETTDRTRERPTGVSAAATRWIENLSETQFAYLLLTPMLLVLGLIAFWPLLRTFTMSLHADRLYGAQQLGQFIGFDHYVALLTGEIDAQLTRPFFDLSQPFTSALTVTLIFTVVSVLFETLIGFGQALVLDRDFAGRRWVRVAIILPWAVPIVIQGMIFYLLFQPGIGFLVEPLQNLGIFSATPTVNSVDALLIVVVADVWKTSAFMALIILAGLQSVDRSLYDVARVEGASTIQRFTYVTLPLVLPAVLVAMLFRTIAAMRVFGLIETVTSCSTVPSLSCLVVSTFSARQYGTAAAIAFVTAVIIGLFVTIYIVFYADTEEGGL</sequence>
<evidence type="ECO:0000256" key="3">
    <source>
        <dbReference type="ARBA" id="ARBA00022475"/>
    </source>
</evidence>
<keyword evidence="4 7" id="KW-0812">Transmembrane</keyword>
<feature type="transmembrane region" description="Helical" evidence="7">
    <location>
        <begin position="195"/>
        <end position="219"/>
    </location>
</feature>
<dbReference type="PANTHER" id="PTHR43005:SF1">
    <property type="entry name" value="SPERMIDINE_PUTRESCINE TRANSPORT SYSTEM PERMEASE PROTEIN"/>
    <property type="match status" value="1"/>
</dbReference>
<dbReference type="InterPro" id="IPR035906">
    <property type="entry name" value="MetI-like_sf"/>
</dbReference>
<dbReference type="GO" id="GO:0005886">
    <property type="term" value="C:plasma membrane"/>
    <property type="evidence" value="ECO:0007669"/>
    <property type="project" value="UniProtKB-SubCell"/>
</dbReference>
<organism evidence="9 10">
    <name type="scientific">Halorientalis brevis</name>
    <dbReference type="NCBI Taxonomy" id="1126241"/>
    <lineage>
        <taxon>Archaea</taxon>
        <taxon>Methanobacteriati</taxon>
        <taxon>Methanobacteriota</taxon>
        <taxon>Stenosarchaea group</taxon>
        <taxon>Halobacteria</taxon>
        <taxon>Halobacteriales</taxon>
        <taxon>Haloarculaceae</taxon>
        <taxon>Halorientalis</taxon>
    </lineage>
</organism>
<dbReference type="Pfam" id="PF00528">
    <property type="entry name" value="BPD_transp_1"/>
    <property type="match status" value="1"/>
</dbReference>
<evidence type="ECO:0000256" key="2">
    <source>
        <dbReference type="ARBA" id="ARBA00022448"/>
    </source>
</evidence>
<dbReference type="PANTHER" id="PTHR43005">
    <property type="entry name" value="BLR7065 PROTEIN"/>
    <property type="match status" value="1"/>
</dbReference>
<feature type="transmembrane region" description="Helical" evidence="7">
    <location>
        <begin position="146"/>
        <end position="167"/>
    </location>
</feature>
<dbReference type="RefSeq" id="WP_247379432.1">
    <property type="nucleotide sequence ID" value="NZ_JALLGV010000007.1"/>
</dbReference>
<feature type="transmembrane region" description="Helical" evidence="7">
    <location>
        <begin position="300"/>
        <end position="322"/>
    </location>
</feature>
<dbReference type="EMBL" id="JBHUDJ010000002">
    <property type="protein sequence ID" value="MFD1586573.1"/>
    <property type="molecule type" value="Genomic_DNA"/>
</dbReference>
<evidence type="ECO:0000256" key="4">
    <source>
        <dbReference type="ARBA" id="ARBA00022692"/>
    </source>
</evidence>
<evidence type="ECO:0000313" key="9">
    <source>
        <dbReference type="EMBL" id="MFD1586573.1"/>
    </source>
</evidence>
<keyword evidence="5 7" id="KW-1133">Transmembrane helix</keyword>
<reference evidence="9 10" key="1">
    <citation type="journal article" date="2019" name="Int. J. Syst. Evol. Microbiol.">
        <title>The Global Catalogue of Microorganisms (GCM) 10K type strain sequencing project: providing services to taxonomists for standard genome sequencing and annotation.</title>
        <authorList>
            <consortium name="The Broad Institute Genomics Platform"/>
            <consortium name="The Broad Institute Genome Sequencing Center for Infectious Disease"/>
            <person name="Wu L."/>
            <person name="Ma J."/>
        </authorList>
    </citation>
    <scope>NUCLEOTIDE SEQUENCE [LARGE SCALE GENOMIC DNA]</scope>
    <source>
        <strain evidence="9 10">CGMCC 1.12125</strain>
    </source>
</reference>
<dbReference type="AlphaFoldDB" id="A0ABD6C8A4"/>
<keyword evidence="3" id="KW-1003">Cell membrane</keyword>
<accession>A0ABD6C8A4</accession>
<evidence type="ECO:0000259" key="8">
    <source>
        <dbReference type="PROSITE" id="PS50928"/>
    </source>
</evidence>
<dbReference type="CDD" id="cd06261">
    <property type="entry name" value="TM_PBP2"/>
    <property type="match status" value="1"/>
</dbReference>
<evidence type="ECO:0000313" key="10">
    <source>
        <dbReference type="Proteomes" id="UP001597119"/>
    </source>
</evidence>
<dbReference type="Proteomes" id="UP001597119">
    <property type="component" value="Unassembled WGS sequence"/>
</dbReference>
<feature type="transmembrane region" description="Helical" evidence="7">
    <location>
        <begin position="34"/>
        <end position="55"/>
    </location>
</feature>
<evidence type="ECO:0000256" key="6">
    <source>
        <dbReference type="ARBA" id="ARBA00023136"/>
    </source>
</evidence>
<comment type="caution">
    <text evidence="9">The sequence shown here is derived from an EMBL/GenBank/DDBJ whole genome shotgun (WGS) entry which is preliminary data.</text>
</comment>
<dbReference type="InterPro" id="IPR000515">
    <property type="entry name" value="MetI-like"/>
</dbReference>
<dbReference type="PROSITE" id="PS50928">
    <property type="entry name" value="ABC_TM1"/>
    <property type="match status" value="1"/>
</dbReference>
<gene>
    <name evidence="9" type="ORF">ACFR9U_06235</name>
</gene>
<keyword evidence="6 7" id="KW-0472">Membrane</keyword>
<keyword evidence="2 7" id="KW-0813">Transport</keyword>
<evidence type="ECO:0000256" key="1">
    <source>
        <dbReference type="ARBA" id="ARBA00004651"/>
    </source>
</evidence>
<comment type="similarity">
    <text evidence="7">Belongs to the binding-protein-dependent transport system permease family.</text>
</comment>
<comment type="subcellular location">
    <subcellularLocation>
        <location evidence="1 7">Cell membrane</location>
        <topology evidence="1 7">Multi-pass membrane protein</topology>
    </subcellularLocation>
</comment>